<accession>A0A2H5BNN3</accession>
<keyword evidence="2" id="KW-1185">Reference proteome</keyword>
<evidence type="ECO:0000313" key="2">
    <source>
        <dbReference type="Proteomes" id="UP000241701"/>
    </source>
</evidence>
<protein>
    <submittedName>
        <fullName evidence="1">Uncharacterized protein</fullName>
    </submittedName>
</protein>
<reference evidence="2" key="1">
    <citation type="submission" date="2017-11" db="EMBL/GenBank/DDBJ databases">
        <title>Complete Genome of Klebsiella pneumoniae Myophage Menlow.</title>
        <authorList>
            <person name="Newkirk H.N."/>
            <person name="Lessor L."/>
            <person name="Liu M."/>
        </authorList>
    </citation>
    <scope>NUCLEOTIDE SEQUENCE [LARGE SCALE GENOMIC DNA]</scope>
</reference>
<dbReference type="EMBL" id="MG428990">
    <property type="protein sequence ID" value="AUG87736.1"/>
    <property type="molecule type" value="Genomic_DNA"/>
</dbReference>
<organism evidence="1 2">
    <name type="scientific">Klebsiella phage Menlow</name>
    <dbReference type="NCBI Taxonomy" id="2054273"/>
    <lineage>
        <taxon>Viruses</taxon>
        <taxon>Duplodnaviria</taxon>
        <taxon>Heunggongvirae</taxon>
        <taxon>Uroviricota</taxon>
        <taxon>Caudoviricetes</taxon>
        <taxon>Pantevenvirales</taxon>
        <taxon>Ackermannviridae</taxon>
        <taxon>Taipeivirus</taxon>
        <taxon>Taipeivirus menlow</taxon>
    </lineage>
</organism>
<proteinExistence type="predicted"/>
<dbReference type="Proteomes" id="UP000241701">
    <property type="component" value="Segment"/>
</dbReference>
<sequence>MNCLLFGLGEDLPPPFLPVWAAISHSTRAPANFRSILQVCNRAVAKSCCFSYHYLTALMAGRGVIVEL</sequence>
<gene>
    <name evidence="1" type="ORF">CPT_Menlow_035</name>
</gene>
<evidence type="ECO:0000313" key="1">
    <source>
        <dbReference type="EMBL" id="AUG87736.1"/>
    </source>
</evidence>
<name>A0A2H5BNN3_9CAUD</name>